<evidence type="ECO:0000313" key="3">
    <source>
        <dbReference type="EMBL" id="UYQ91080.1"/>
    </source>
</evidence>
<evidence type="ECO:0000256" key="2">
    <source>
        <dbReference type="SAM" id="MobiDB-lite"/>
    </source>
</evidence>
<gene>
    <name evidence="3" type="ORF">MKQ68_13355</name>
</gene>
<protein>
    <submittedName>
        <fullName evidence="3">Uncharacterized protein</fullName>
    </submittedName>
</protein>
<reference evidence="3" key="1">
    <citation type="submission" date="2022-10" db="EMBL/GenBank/DDBJ databases">
        <title>Chitinophaga sp. nov., isolated from soil.</title>
        <authorList>
            <person name="Jeon C.O."/>
        </authorList>
    </citation>
    <scope>NUCLEOTIDE SEQUENCE</scope>
    <source>
        <strain evidence="3">R8</strain>
    </source>
</reference>
<evidence type="ECO:0000313" key="4">
    <source>
        <dbReference type="Proteomes" id="UP001162741"/>
    </source>
</evidence>
<dbReference type="Proteomes" id="UP001162741">
    <property type="component" value="Chromosome"/>
</dbReference>
<feature type="region of interest" description="Disordered" evidence="2">
    <location>
        <begin position="425"/>
        <end position="499"/>
    </location>
</feature>
<accession>A0ABY6IUP2</accession>
<feature type="compositionally biased region" description="Low complexity" evidence="2">
    <location>
        <begin position="80"/>
        <end position="94"/>
    </location>
</feature>
<feature type="region of interest" description="Disordered" evidence="2">
    <location>
        <begin position="80"/>
        <end position="99"/>
    </location>
</feature>
<feature type="compositionally biased region" description="Polar residues" evidence="2">
    <location>
        <begin position="481"/>
        <end position="493"/>
    </location>
</feature>
<keyword evidence="4" id="KW-1185">Reference proteome</keyword>
<sequence>MTANRIINHIFHQPDLQHVDQAELERLVAQYPYFAAARLLLAQKKFAAEHNLADDALKNAQLYSGTPHHLHQFLRENDPATASTAAPRPAAIPVEEPEQVQEEASVVQLARQYYGQEAVTNYMQSTEAPEETPAVEYAAEHIEDERAQYQEAYYGATPSQENNLILTADPEPSPEAITPADDAAENAAAVLGSAEAVEVEAIEQFNTLVEAEENAVAIVEAAEAIEVEAIEQYNTLVEAEENAVAIVEAAEAIEVEAIEQYNTLVEAEENAVAIVEAAEAIEVEANEQYNTLVEAEENALAIVEAAEAIEVEAIEQYNTLVEAEENAVAIVEAAEAIEVEAIEQYNTLVEAEENAVAIVEAAEAIEVEAIEQYNTLVEAAENAVAIVEAAEAIEVEANEQYNALVEAEENAVATVEAAETVEEEVVHQPETEAYHTPAASDFDPSIRNAATEEPSENIGDKESNPSVHNATTGDPGESVGDTDTASSIYNTTIDEPGETIEDTSNTEALMEAAAADQFDTIVAADETGPATIEAPQELPETAIYNTTIDQPGETIEDTSNTEALMEEAAAAQFSTIVAADETTPATAQAPQELPETAIYNTTIDQPGETIEDTSNTEALMEEAAAAQFNTIVAADEPENDDAAPIKIFPLEMPAVEEQVLTFQPLYTDDYFAYKRIKEPEKADIISEKGEAEMKSFTDWLREMKENFSGKSHKDWYHQQMHRLYEDEEPEVSEAVEKMAIESITFNNDIVSETLAEIWVRQHQYAKAILIYQKLSLLNPGKSAYFAQKIKDLQLQTDNNK</sequence>
<name>A0ABY6IUP2_9BACT</name>
<evidence type="ECO:0000256" key="1">
    <source>
        <dbReference type="SAM" id="Coils"/>
    </source>
</evidence>
<organism evidence="3 4">
    <name type="scientific">Chitinophaga horti</name>
    <dbReference type="NCBI Taxonomy" id="2920382"/>
    <lineage>
        <taxon>Bacteria</taxon>
        <taxon>Pseudomonadati</taxon>
        <taxon>Bacteroidota</taxon>
        <taxon>Chitinophagia</taxon>
        <taxon>Chitinophagales</taxon>
        <taxon>Chitinophagaceae</taxon>
        <taxon>Chitinophaga</taxon>
    </lineage>
</organism>
<keyword evidence="1" id="KW-0175">Coiled coil</keyword>
<dbReference type="RefSeq" id="WP_264279562.1">
    <property type="nucleotide sequence ID" value="NZ_CP107006.1"/>
</dbReference>
<dbReference type="EMBL" id="CP107006">
    <property type="protein sequence ID" value="UYQ91080.1"/>
    <property type="molecule type" value="Genomic_DNA"/>
</dbReference>
<proteinExistence type="predicted"/>
<feature type="coiled-coil region" evidence="1">
    <location>
        <begin position="208"/>
        <end position="424"/>
    </location>
</feature>